<dbReference type="GO" id="GO:0046052">
    <property type="term" value="P:UTP catabolic process"/>
    <property type="evidence" value="ECO:0007669"/>
    <property type="project" value="TreeGrafter"/>
</dbReference>
<dbReference type="NCBIfam" id="TIGR00444">
    <property type="entry name" value="mazG"/>
    <property type="match status" value="1"/>
</dbReference>
<name>K9YID7_CYASC</name>
<dbReference type="Pfam" id="PF03819">
    <property type="entry name" value="MazG"/>
    <property type="match status" value="2"/>
</dbReference>
<sequence>MALSKTNQKILIALDNLIQVVAKLRSPQGGCPWDLEQTQTSLIPYIIEEAYEVVDALNTGDQEAIADELGDLLLQVVLQAQVAQDNGDFDLEKVAQNITEKLIRRHPHVFADVQVNSSEEVHQNWEQIKAQETPASPLLSQKLRKYHRSLPPLMAGEKIAKKVAKAGFEWENVQGVWAKFEEELGEFQEALDSKNLVHAEEELGDLLFTIINIARWYKLDPTRALQGTNKRFIQRLQLMENYADKSLWEYDIDELESLWQKAKKQLNG</sequence>
<evidence type="ECO:0000313" key="3">
    <source>
        <dbReference type="Proteomes" id="UP000010483"/>
    </source>
</evidence>
<gene>
    <name evidence="2" type="ordered locus">Cyast_0251</name>
</gene>
<reference evidence="3" key="1">
    <citation type="journal article" date="2013" name="Proc. Natl. Acad. Sci. U.S.A.">
        <title>Improving the coverage of the cyanobacterial phylum using diversity-driven genome sequencing.</title>
        <authorList>
            <person name="Shih P.M."/>
            <person name="Wu D."/>
            <person name="Latifi A."/>
            <person name="Axen S.D."/>
            <person name="Fewer D.P."/>
            <person name="Talla E."/>
            <person name="Calteau A."/>
            <person name="Cai F."/>
            <person name="Tandeau de Marsac N."/>
            <person name="Rippka R."/>
            <person name="Herdman M."/>
            <person name="Sivonen K."/>
            <person name="Coursin T."/>
            <person name="Laurent T."/>
            <person name="Goodwin L."/>
            <person name="Nolan M."/>
            <person name="Davenport K.W."/>
            <person name="Han C.S."/>
            <person name="Rubin E.M."/>
            <person name="Eisen J.A."/>
            <person name="Woyke T."/>
            <person name="Gugger M."/>
            <person name="Kerfeld C.A."/>
        </authorList>
    </citation>
    <scope>NUCLEOTIDE SEQUENCE [LARGE SCALE GENOMIC DNA]</scope>
    <source>
        <strain evidence="3">ATCC 29140 / PCC 7202</strain>
    </source>
</reference>
<dbReference type="STRING" id="292563.Cyast_0251"/>
<dbReference type="BioCyc" id="CSTA292563:G1353-251-MONOMER"/>
<dbReference type="HOGENOM" id="CLU_038356_0_1_3"/>
<dbReference type="InterPro" id="IPR011551">
    <property type="entry name" value="NTP_PyrPHydrolase_MazG"/>
</dbReference>
<dbReference type="Proteomes" id="UP000010483">
    <property type="component" value="Chromosome"/>
</dbReference>
<dbReference type="GO" id="GO:0046047">
    <property type="term" value="P:TTP catabolic process"/>
    <property type="evidence" value="ECO:0007669"/>
    <property type="project" value="TreeGrafter"/>
</dbReference>
<evidence type="ECO:0000313" key="2">
    <source>
        <dbReference type="EMBL" id="AFZ46232.1"/>
    </source>
</evidence>
<dbReference type="GO" id="GO:0046061">
    <property type="term" value="P:dATP catabolic process"/>
    <property type="evidence" value="ECO:0007669"/>
    <property type="project" value="TreeGrafter"/>
</dbReference>
<dbReference type="KEGG" id="csn:Cyast_0251"/>
<evidence type="ECO:0000259" key="1">
    <source>
        <dbReference type="Pfam" id="PF03819"/>
    </source>
</evidence>
<dbReference type="AlphaFoldDB" id="K9YID7"/>
<dbReference type="InterPro" id="IPR048015">
    <property type="entry name" value="NTP-PPase_MazG-like_N"/>
</dbReference>
<dbReference type="InterPro" id="IPR004518">
    <property type="entry name" value="MazG-like_dom"/>
</dbReference>
<dbReference type="PANTHER" id="PTHR30522">
    <property type="entry name" value="NUCLEOSIDE TRIPHOSPHATE PYROPHOSPHOHYDROLASE"/>
    <property type="match status" value="1"/>
</dbReference>
<dbReference type="PANTHER" id="PTHR30522:SF0">
    <property type="entry name" value="NUCLEOSIDE TRIPHOSPHATE PYROPHOSPHOHYDROLASE"/>
    <property type="match status" value="1"/>
</dbReference>
<dbReference type="FunFam" id="1.10.287.1080:FF:000001">
    <property type="entry name" value="Nucleoside triphosphate pyrophosphohydrolase"/>
    <property type="match status" value="1"/>
</dbReference>
<dbReference type="InterPro" id="IPR048011">
    <property type="entry name" value="NTP-PPase_MazG-like_C"/>
</dbReference>
<dbReference type="GO" id="GO:0006203">
    <property type="term" value="P:dGTP catabolic process"/>
    <property type="evidence" value="ECO:0007669"/>
    <property type="project" value="TreeGrafter"/>
</dbReference>
<dbReference type="GO" id="GO:0046081">
    <property type="term" value="P:dUTP catabolic process"/>
    <property type="evidence" value="ECO:0007669"/>
    <property type="project" value="TreeGrafter"/>
</dbReference>
<feature type="domain" description="NTP pyrophosphohydrolase MazG-like" evidence="1">
    <location>
        <begin position="180"/>
        <end position="235"/>
    </location>
</feature>
<dbReference type="CDD" id="cd11529">
    <property type="entry name" value="NTP-PPase_MazG_Cterm"/>
    <property type="match status" value="1"/>
</dbReference>
<dbReference type="EMBL" id="CP003940">
    <property type="protein sequence ID" value="AFZ46232.1"/>
    <property type="molecule type" value="Genomic_DNA"/>
</dbReference>
<dbReference type="SUPFAM" id="SSF101386">
    <property type="entry name" value="all-alpha NTP pyrophosphatases"/>
    <property type="match status" value="2"/>
</dbReference>
<dbReference type="GO" id="GO:0006950">
    <property type="term" value="P:response to stress"/>
    <property type="evidence" value="ECO:0007669"/>
    <property type="project" value="UniProtKB-ARBA"/>
</dbReference>
<proteinExistence type="predicted"/>
<organism evidence="2 3">
    <name type="scientific">Cyanobacterium stanieri (strain ATCC 29140 / PCC 7202)</name>
    <dbReference type="NCBI Taxonomy" id="292563"/>
    <lineage>
        <taxon>Bacteria</taxon>
        <taxon>Bacillati</taxon>
        <taxon>Cyanobacteriota</taxon>
        <taxon>Cyanophyceae</taxon>
        <taxon>Oscillatoriophycideae</taxon>
        <taxon>Chroococcales</taxon>
        <taxon>Geminocystaceae</taxon>
        <taxon>Cyanobacterium</taxon>
    </lineage>
</organism>
<dbReference type="eggNOG" id="COG3956">
    <property type="taxonomic scope" value="Bacteria"/>
</dbReference>
<protein>
    <submittedName>
        <fullName evidence="2">MazG family protein</fullName>
    </submittedName>
</protein>
<dbReference type="GO" id="GO:0046076">
    <property type="term" value="P:dTTP catabolic process"/>
    <property type="evidence" value="ECO:0007669"/>
    <property type="project" value="TreeGrafter"/>
</dbReference>
<dbReference type="Gene3D" id="1.10.287.1080">
    <property type="entry name" value="MazG-like"/>
    <property type="match status" value="2"/>
</dbReference>
<dbReference type="CDD" id="cd11528">
    <property type="entry name" value="NTP-PPase_MazG_Nterm"/>
    <property type="match status" value="1"/>
</dbReference>
<feature type="domain" description="NTP pyrophosphohydrolase MazG-like" evidence="1">
    <location>
        <begin position="37"/>
        <end position="110"/>
    </location>
</feature>
<keyword evidence="3" id="KW-1185">Reference proteome</keyword>
<accession>K9YID7</accession>
<dbReference type="GO" id="GO:0047429">
    <property type="term" value="F:nucleoside triphosphate diphosphatase activity"/>
    <property type="evidence" value="ECO:0007669"/>
    <property type="project" value="InterPro"/>
</dbReference>
<dbReference type="PATRIC" id="fig|292563.3.peg.263"/>
<dbReference type="NCBIfam" id="NF007113">
    <property type="entry name" value="PRK09562.1"/>
    <property type="match status" value="1"/>
</dbReference>